<feature type="transmembrane region" description="Helical" evidence="1">
    <location>
        <begin position="7"/>
        <end position="25"/>
    </location>
</feature>
<gene>
    <name evidence="3" type="ORF">CHM34_16575</name>
</gene>
<dbReference type="AlphaFoldDB" id="A0A235B1Z9"/>
<keyword evidence="1" id="KW-0812">Transmembrane</keyword>
<dbReference type="PANTHER" id="PTHR46211">
    <property type="entry name" value="GLYCEROPHOSPHORYL DIESTER PHOSPHODIESTERASE"/>
    <property type="match status" value="1"/>
</dbReference>
<evidence type="ECO:0000256" key="1">
    <source>
        <dbReference type="SAM" id="Phobius"/>
    </source>
</evidence>
<dbReference type="PANTHER" id="PTHR46211:SF7">
    <property type="entry name" value="GLYCEROPHOSPHODIESTER PHOSPHODIESTERASE"/>
    <property type="match status" value="1"/>
</dbReference>
<accession>A0A235B1Z9</accession>
<keyword evidence="1" id="KW-0472">Membrane</keyword>
<dbReference type="Pfam" id="PF03009">
    <property type="entry name" value="GDPD"/>
    <property type="match status" value="1"/>
</dbReference>
<dbReference type="Gene3D" id="3.20.20.190">
    <property type="entry name" value="Phosphatidylinositol (PI) phosphodiesterase"/>
    <property type="match status" value="1"/>
</dbReference>
<evidence type="ECO:0000313" key="4">
    <source>
        <dbReference type="Proteomes" id="UP000215459"/>
    </source>
</evidence>
<evidence type="ECO:0000313" key="3">
    <source>
        <dbReference type="EMBL" id="OYD06330.1"/>
    </source>
</evidence>
<comment type="caution">
    <text evidence="3">The sequence shown here is derived from an EMBL/GenBank/DDBJ whole genome shotgun (WGS) entry which is preliminary data.</text>
</comment>
<keyword evidence="1" id="KW-1133">Transmembrane helix</keyword>
<dbReference type="CDD" id="cd08601">
    <property type="entry name" value="GDPD_SaGlpQ_like"/>
    <property type="match status" value="1"/>
</dbReference>
<proteinExistence type="predicted"/>
<dbReference type="InterPro" id="IPR017946">
    <property type="entry name" value="PLC-like_Pdiesterase_TIM-brl"/>
</dbReference>
<name>A0A235B1Z9_9BACL</name>
<keyword evidence="4" id="KW-1185">Reference proteome</keyword>
<dbReference type="EMBL" id="NOWF01000013">
    <property type="protein sequence ID" value="OYD06330.1"/>
    <property type="molecule type" value="Genomic_DNA"/>
</dbReference>
<reference evidence="3 4" key="1">
    <citation type="submission" date="2017-07" db="EMBL/GenBank/DDBJ databases">
        <title>The genome sequence of Paludifilum halophilum highlights mechanisms for microbial adaptation to high salt environemnts.</title>
        <authorList>
            <person name="Belbahri L."/>
        </authorList>
    </citation>
    <scope>NUCLEOTIDE SEQUENCE [LARGE SCALE GENOMIC DNA]</scope>
    <source>
        <strain evidence="3 4">DSM 102817</strain>
    </source>
</reference>
<organism evidence="3 4">
    <name type="scientific">Paludifilum halophilum</name>
    <dbReference type="NCBI Taxonomy" id="1642702"/>
    <lineage>
        <taxon>Bacteria</taxon>
        <taxon>Bacillati</taxon>
        <taxon>Bacillota</taxon>
        <taxon>Bacilli</taxon>
        <taxon>Bacillales</taxon>
        <taxon>Thermoactinomycetaceae</taxon>
        <taxon>Paludifilum</taxon>
    </lineage>
</organism>
<protein>
    <recommendedName>
        <fullName evidence="2">GP-PDE domain-containing protein</fullName>
    </recommendedName>
</protein>
<dbReference type="GO" id="GO:0008081">
    <property type="term" value="F:phosphoric diester hydrolase activity"/>
    <property type="evidence" value="ECO:0007669"/>
    <property type="project" value="InterPro"/>
</dbReference>
<dbReference type="SUPFAM" id="SSF51695">
    <property type="entry name" value="PLC-like phosphodiesterases"/>
    <property type="match status" value="1"/>
</dbReference>
<feature type="domain" description="GP-PDE" evidence="2">
    <location>
        <begin position="47"/>
        <end position="298"/>
    </location>
</feature>
<dbReference type="InterPro" id="IPR030395">
    <property type="entry name" value="GP_PDE_dom"/>
</dbReference>
<sequence>MENRMKGWVYGILAICLGGGIAGLWGGTVDSQAATGESRPPPEPVSTWNIAHRGASAYAPESTLPAFEWGARMGSDFIELDVQMTRDGHLVALHDKQVDRTTDGRGPIHRYTLSQLKKLDAAAWFGQKHPRRWKSSFRGATVPTLEEVFQRLGNRIGYCLEIKKSSAGPQLERKLLQLLKQHRLVETSESQRVLIQSFDSDSLRRIHRKAPDLPLIQLIHFKNIGSLSHRRLKRTKEYADGIGLSYRRINRKRIHRAHRHGLRILAYTVNRKPVMRRLVRWKVDGICTNYPDRLHQVLQQTDPGQKTG</sequence>
<evidence type="ECO:0000259" key="2">
    <source>
        <dbReference type="PROSITE" id="PS51704"/>
    </source>
</evidence>
<dbReference type="Proteomes" id="UP000215459">
    <property type="component" value="Unassembled WGS sequence"/>
</dbReference>
<dbReference type="GO" id="GO:0006629">
    <property type="term" value="P:lipid metabolic process"/>
    <property type="evidence" value="ECO:0007669"/>
    <property type="project" value="InterPro"/>
</dbReference>
<dbReference type="PROSITE" id="PS51704">
    <property type="entry name" value="GP_PDE"/>
    <property type="match status" value="1"/>
</dbReference>